<dbReference type="EMBL" id="CP029494">
    <property type="protein sequence ID" value="AWN23094.1"/>
    <property type="molecule type" value="Genomic_DNA"/>
</dbReference>
<evidence type="ECO:0000256" key="4">
    <source>
        <dbReference type="ARBA" id="ARBA00022485"/>
    </source>
</evidence>
<dbReference type="PROSITE" id="PS00643">
    <property type="entry name" value="COMPLEX1_75K_3"/>
    <property type="match status" value="1"/>
</dbReference>
<evidence type="ECO:0000256" key="8">
    <source>
        <dbReference type="ARBA" id="ARBA00023004"/>
    </source>
</evidence>
<dbReference type="InterPro" id="IPR001041">
    <property type="entry name" value="2Fe-2S_ferredoxin-type"/>
</dbReference>
<comment type="function">
    <text evidence="13">NDH-1 shuttles electrons from NADH, via FMN and iron-sulfur (Fe-S) centers, to quinones in the respiratory chain. Couples the redox reaction to proton translocation (for every two electrons transferred, four hydrogen ions are translocated across the cytoplasmic membrane), and thus conserves the redox energy in a proton gradient.</text>
</comment>
<dbReference type="Gene3D" id="3.40.50.740">
    <property type="match status" value="2"/>
</dbReference>
<dbReference type="InterPro" id="IPR050123">
    <property type="entry name" value="Prok_molybdopt-oxidoreductase"/>
</dbReference>
<dbReference type="CDD" id="cd00207">
    <property type="entry name" value="fer2"/>
    <property type="match status" value="1"/>
</dbReference>
<evidence type="ECO:0000256" key="7">
    <source>
        <dbReference type="ARBA" id="ARBA00022967"/>
    </source>
</evidence>
<dbReference type="SUPFAM" id="SSF54862">
    <property type="entry name" value="4Fe-4S ferredoxins"/>
    <property type="match status" value="1"/>
</dbReference>
<dbReference type="Gene3D" id="2.20.25.90">
    <property type="entry name" value="ADC-like domains"/>
    <property type="match status" value="1"/>
</dbReference>
<dbReference type="PROSITE" id="PS51839">
    <property type="entry name" value="4FE4S_HC3"/>
    <property type="match status" value="1"/>
</dbReference>
<evidence type="ECO:0000256" key="2">
    <source>
        <dbReference type="ARBA" id="ARBA00004370"/>
    </source>
</evidence>
<dbReference type="Pfam" id="PF00384">
    <property type="entry name" value="Molybdopterin"/>
    <property type="match status" value="1"/>
</dbReference>
<dbReference type="GO" id="GO:0046872">
    <property type="term" value="F:metal ion binding"/>
    <property type="evidence" value="ECO:0007669"/>
    <property type="project" value="UniProtKB-UniRule"/>
</dbReference>
<accession>A0A2Z3JQ18</accession>
<dbReference type="PROSITE" id="PS51669">
    <property type="entry name" value="4FE4S_MOW_BIS_MGD"/>
    <property type="match status" value="1"/>
</dbReference>
<gene>
    <name evidence="16" type="primary">nuoG</name>
    <name evidence="16" type="ORF">DKM44_07525</name>
</gene>
<dbReference type="InterPro" id="IPR006656">
    <property type="entry name" value="Mopterin_OxRdtase"/>
</dbReference>
<dbReference type="GO" id="GO:0016020">
    <property type="term" value="C:membrane"/>
    <property type="evidence" value="ECO:0007669"/>
    <property type="project" value="UniProtKB-SubCell"/>
</dbReference>
<dbReference type="InterPro" id="IPR019574">
    <property type="entry name" value="NADH_UbQ_OxRdtase_Gsu_4Fe4S-bd"/>
</dbReference>
<comment type="subcellular location">
    <subcellularLocation>
        <location evidence="2">Membrane</location>
    </subcellularLocation>
</comment>
<keyword evidence="10 13" id="KW-0520">NAD</keyword>
<evidence type="ECO:0000256" key="12">
    <source>
        <dbReference type="ARBA" id="ARBA00047712"/>
    </source>
</evidence>
<dbReference type="PANTHER" id="PTHR43105:SF13">
    <property type="entry name" value="NADH-UBIQUINONE OXIDOREDUCTASE 75 KDA SUBUNIT, MITOCHONDRIAL"/>
    <property type="match status" value="1"/>
</dbReference>
<evidence type="ECO:0000256" key="11">
    <source>
        <dbReference type="ARBA" id="ARBA00023136"/>
    </source>
</evidence>
<dbReference type="Proteomes" id="UP000245368">
    <property type="component" value="Chromosome"/>
</dbReference>
<evidence type="ECO:0000256" key="9">
    <source>
        <dbReference type="ARBA" id="ARBA00023014"/>
    </source>
</evidence>
<evidence type="ECO:0000256" key="6">
    <source>
        <dbReference type="ARBA" id="ARBA00022723"/>
    </source>
</evidence>
<keyword evidence="13" id="KW-0874">Quinone</keyword>
<comment type="cofactor">
    <cofactor evidence="13">
        <name>[2Fe-2S] cluster</name>
        <dbReference type="ChEBI" id="CHEBI:190135"/>
    </cofactor>
    <text evidence="13">Binds 1 [2Fe-2S] cluster per subunit.</text>
</comment>
<dbReference type="NCBIfam" id="TIGR01973">
    <property type="entry name" value="NuoG"/>
    <property type="match status" value="1"/>
</dbReference>
<evidence type="ECO:0000256" key="1">
    <source>
        <dbReference type="ARBA" id="ARBA00001966"/>
    </source>
</evidence>
<dbReference type="EC" id="7.1.1.-" evidence="13"/>
<dbReference type="Pfam" id="PF13510">
    <property type="entry name" value="Fer2_4"/>
    <property type="match status" value="1"/>
</dbReference>
<evidence type="ECO:0000313" key="16">
    <source>
        <dbReference type="EMBL" id="AWN23094.1"/>
    </source>
</evidence>
<dbReference type="Pfam" id="PF22117">
    <property type="entry name" value="Fer4_Nqo3"/>
    <property type="match status" value="1"/>
</dbReference>
<dbReference type="GO" id="GO:0048038">
    <property type="term" value="F:quinone binding"/>
    <property type="evidence" value="ECO:0007669"/>
    <property type="project" value="UniProtKB-UniRule"/>
</dbReference>
<evidence type="ECO:0000313" key="17">
    <source>
        <dbReference type="Proteomes" id="UP000245368"/>
    </source>
</evidence>
<keyword evidence="6 13" id="KW-0479">Metal-binding</keyword>
<dbReference type="SUPFAM" id="SSF54292">
    <property type="entry name" value="2Fe-2S ferredoxin-like"/>
    <property type="match status" value="1"/>
</dbReference>
<organism evidence="16 17">
    <name type="scientific">Deinococcus irradiatisoli</name>
    <dbReference type="NCBI Taxonomy" id="2202254"/>
    <lineage>
        <taxon>Bacteria</taxon>
        <taxon>Thermotogati</taxon>
        <taxon>Deinococcota</taxon>
        <taxon>Deinococci</taxon>
        <taxon>Deinococcales</taxon>
        <taxon>Deinococcaceae</taxon>
        <taxon>Deinococcus</taxon>
    </lineage>
</organism>
<sequence length="731" mass="78317">MKVTVDGFELELPAGTSAIDAVFQAGKDVPYFCAHPYLSPVGACRMCLIESGSPRKNPDGSFIMEGEGEAATPKIFWFPKPMAACTMLATEGMHIRTAATSEVVSKSQAGMMEFTLLNHPLDCPTCDKGGACELQDRAFEYGYGASRFGFDRRHAEKHYPLSDYVILDQERCIHCKRCVRYFEEVPGQEVLDFIERGGHTFIDTAEGGLPTGFQGNITDICPVGALLDNVARFRGRNWEYDHTPTTCTLCPVGCSITVDARNGRLERIVAHENREVNEAWICDAGRFGHVFASEQRLTTPLVRDEDGQLRAASWDEAVEAIRQGMAGLDARDLALYLNADSTLEEGIAAEAFAGLTGLASIDHWPRQPGYGGNDPASTPSLSEVAQADAVVVLGADLGEEAPVLELRILEMLRGGLLPAEFHHGTAIADLRLVERPARKRERLAVLSSQPSRLGAQAGISASVEASAALAGLTGSSDHPQVKAAAELLSGAERPILILGAEALAALSGAARSALQAFTQRSGTRVLALPAGANARGLASLNLVPRSGGLRYDQLAQARVALVSRLDPYGSDEAQLPAQAPHRQFLIVHDSHLTATAQRADVVLPAVTNYEKRGTTVNLEGRLLPLRPAAIHSGEAGDLIRALGIVAEALEVRTSVRGIRSAQTLLSERLGLNVAELPVNGVRAALGMRYEAPAANYTPRLWKEGMKRTDAPHQTMIELPVISAAPLPGGDD</sequence>
<evidence type="ECO:0000256" key="10">
    <source>
        <dbReference type="ARBA" id="ARBA00023027"/>
    </source>
</evidence>
<dbReference type="GO" id="GO:0051537">
    <property type="term" value="F:2 iron, 2 sulfur cluster binding"/>
    <property type="evidence" value="ECO:0007669"/>
    <property type="project" value="UniProtKB-UniRule"/>
</dbReference>
<dbReference type="KEGG" id="dez:DKM44_07525"/>
<keyword evidence="4 13" id="KW-0004">4Fe-4S</keyword>
<keyword evidence="8 13" id="KW-0408">Iron</keyword>
<dbReference type="RefSeq" id="WP_109826628.1">
    <property type="nucleotide sequence ID" value="NZ_CP029494.1"/>
</dbReference>
<dbReference type="PROSITE" id="PS00642">
    <property type="entry name" value="COMPLEX1_75K_2"/>
    <property type="match status" value="1"/>
</dbReference>
<keyword evidence="7 13" id="KW-1278">Translocase</keyword>
<proteinExistence type="inferred from homology"/>
<keyword evidence="17" id="KW-1185">Reference proteome</keyword>
<keyword evidence="11" id="KW-0472">Membrane</keyword>
<dbReference type="InterPro" id="IPR054351">
    <property type="entry name" value="NADH_UbQ_OxRdtase_ferredoxin"/>
</dbReference>
<evidence type="ECO:0000256" key="13">
    <source>
        <dbReference type="RuleBase" id="RU003525"/>
    </source>
</evidence>
<comment type="cofactor">
    <cofactor evidence="1 13">
        <name>[4Fe-4S] cluster</name>
        <dbReference type="ChEBI" id="CHEBI:49883"/>
    </cofactor>
</comment>
<dbReference type="Gene3D" id="3.40.228.10">
    <property type="entry name" value="Dimethylsulfoxide Reductase, domain 2"/>
    <property type="match status" value="1"/>
</dbReference>
<dbReference type="SMART" id="SM00926">
    <property type="entry name" value="Molybdop_Fe4S4"/>
    <property type="match status" value="1"/>
</dbReference>
<dbReference type="GO" id="GO:0016651">
    <property type="term" value="F:oxidoreductase activity, acting on NAD(P)H"/>
    <property type="evidence" value="ECO:0007669"/>
    <property type="project" value="InterPro"/>
</dbReference>
<dbReference type="InterPro" id="IPR000283">
    <property type="entry name" value="NADH_UbQ_OxRdtase_75kDa_su_CS"/>
</dbReference>
<dbReference type="Pfam" id="PF10588">
    <property type="entry name" value="NADH-G_4Fe-4S_3"/>
    <property type="match status" value="1"/>
</dbReference>
<dbReference type="GO" id="GO:0008137">
    <property type="term" value="F:NADH dehydrogenase (ubiquinone) activity"/>
    <property type="evidence" value="ECO:0007669"/>
    <property type="project" value="UniProtKB-UniRule"/>
</dbReference>
<dbReference type="GO" id="GO:0051539">
    <property type="term" value="F:4 iron, 4 sulfur cluster binding"/>
    <property type="evidence" value="ECO:0007669"/>
    <property type="project" value="UniProtKB-KW"/>
</dbReference>
<dbReference type="InterPro" id="IPR010228">
    <property type="entry name" value="NADH_UbQ_OxRdtase_Gsu"/>
</dbReference>
<evidence type="ECO:0000259" key="14">
    <source>
        <dbReference type="PROSITE" id="PS51669"/>
    </source>
</evidence>
<feature type="domain" description="4Fe-4S Mo/W bis-MGD-type" evidence="14">
    <location>
        <begin position="240"/>
        <end position="296"/>
    </location>
</feature>
<protein>
    <recommendedName>
        <fullName evidence="13">NADH-quinone oxidoreductase</fullName>
        <ecNumber evidence="13">7.1.1.-</ecNumber>
    </recommendedName>
</protein>
<comment type="catalytic activity">
    <reaction evidence="12 13">
        <text>a quinone + NADH + 5 H(+)(in) = a quinol + NAD(+) + 4 H(+)(out)</text>
        <dbReference type="Rhea" id="RHEA:57888"/>
        <dbReference type="ChEBI" id="CHEBI:15378"/>
        <dbReference type="ChEBI" id="CHEBI:24646"/>
        <dbReference type="ChEBI" id="CHEBI:57540"/>
        <dbReference type="ChEBI" id="CHEBI:57945"/>
        <dbReference type="ChEBI" id="CHEBI:132124"/>
    </reaction>
</comment>
<keyword evidence="9 13" id="KW-0411">Iron-sulfur</keyword>
<dbReference type="Gene3D" id="3.10.20.740">
    <property type="match status" value="1"/>
</dbReference>
<dbReference type="InterPro" id="IPR036010">
    <property type="entry name" value="2Fe-2S_ferredoxin-like_sf"/>
</dbReference>
<dbReference type="GO" id="GO:0042773">
    <property type="term" value="P:ATP synthesis coupled electron transport"/>
    <property type="evidence" value="ECO:0007669"/>
    <property type="project" value="InterPro"/>
</dbReference>
<dbReference type="SMART" id="SM00929">
    <property type="entry name" value="NADH-G_4Fe-4S_3"/>
    <property type="match status" value="1"/>
</dbReference>
<evidence type="ECO:0000256" key="3">
    <source>
        <dbReference type="ARBA" id="ARBA00005404"/>
    </source>
</evidence>
<name>A0A2Z3JQ18_9DEIO</name>
<dbReference type="Gene3D" id="3.30.70.20">
    <property type="match status" value="1"/>
</dbReference>
<reference evidence="16 17" key="1">
    <citation type="submission" date="2018-05" db="EMBL/GenBank/DDBJ databases">
        <title>Complete Genome Sequence of Deinococcus sp. strain 17bor-2.</title>
        <authorList>
            <person name="Srinivasan S."/>
        </authorList>
    </citation>
    <scope>NUCLEOTIDE SEQUENCE [LARGE SCALE GENOMIC DNA]</scope>
    <source>
        <strain evidence="16 17">17bor-2</strain>
    </source>
</reference>
<dbReference type="InterPro" id="IPR006963">
    <property type="entry name" value="Mopterin_OxRdtase_4Fe-4S_dom"/>
</dbReference>
<dbReference type="FunFam" id="3.10.20.740:FF:000004">
    <property type="entry name" value="NADH-quinone oxidoreductase"/>
    <property type="match status" value="1"/>
</dbReference>
<evidence type="ECO:0000256" key="5">
    <source>
        <dbReference type="ARBA" id="ARBA00022714"/>
    </source>
</evidence>
<comment type="similarity">
    <text evidence="3 13">Belongs to the complex I 75 kDa subunit family.</text>
</comment>
<dbReference type="Pfam" id="PF04879">
    <property type="entry name" value="Molybdop_Fe4S4"/>
    <property type="match status" value="1"/>
</dbReference>
<dbReference type="PANTHER" id="PTHR43105">
    <property type="entry name" value="RESPIRATORY NITRATE REDUCTASE"/>
    <property type="match status" value="1"/>
</dbReference>
<keyword evidence="5 13" id="KW-0001">2Fe-2S</keyword>
<dbReference type="OrthoDB" id="9805142at2"/>
<dbReference type="SUPFAM" id="SSF53706">
    <property type="entry name" value="Formate dehydrogenase/DMSO reductase, domains 1-3"/>
    <property type="match status" value="1"/>
</dbReference>
<dbReference type="AlphaFoldDB" id="A0A2Z3JQ18"/>
<evidence type="ECO:0000259" key="15">
    <source>
        <dbReference type="PROSITE" id="PS51839"/>
    </source>
</evidence>
<feature type="domain" description="4Fe-4S His(Cys)3-ligated-type" evidence="15">
    <location>
        <begin position="103"/>
        <end position="142"/>
    </location>
</feature>